<dbReference type="Proteomes" id="UP000593566">
    <property type="component" value="Unassembled WGS sequence"/>
</dbReference>
<gene>
    <name evidence="1" type="ORF">HO133_004765</name>
</gene>
<comment type="caution">
    <text evidence="1">The sequence shown here is derived from an EMBL/GenBank/DDBJ whole genome shotgun (WGS) entry which is preliminary data.</text>
</comment>
<protein>
    <submittedName>
        <fullName evidence="1">Uncharacterized protein</fullName>
    </submittedName>
</protein>
<dbReference type="EMBL" id="JACCJB010000002">
    <property type="protein sequence ID" value="KAF6230423.1"/>
    <property type="molecule type" value="Genomic_DNA"/>
</dbReference>
<reference evidence="1 2" key="1">
    <citation type="journal article" date="2020" name="Genomics">
        <title>Complete, high-quality genomes from long-read metagenomic sequencing of two wolf lichen thalli reveals enigmatic genome architecture.</title>
        <authorList>
            <person name="McKenzie S.K."/>
            <person name="Walston R.F."/>
            <person name="Allen J.L."/>
        </authorList>
    </citation>
    <scope>NUCLEOTIDE SEQUENCE [LARGE SCALE GENOMIC DNA]</scope>
    <source>
        <strain evidence="1">WasteWater1</strain>
    </source>
</reference>
<name>A0A8H6FKY0_9LECA</name>
<dbReference type="AlphaFoldDB" id="A0A8H6FKY0"/>
<accession>A0A8H6FKY0</accession>
<dbReference type="GeneID" id="59333171"/>
<proteinExistence type="predicted"/>
<organism evidence="1 2">
    <name type="scientific">Letharia lupina</name>
    <dbReference type="NCBI Taxonomy" id="560253"/>
    <lineage>
        <taxon>Eukaryota</taxon>
        <taxon>Fungi</taxon>
        <taxon>Dikarya</taxon>
        <taxon>Ascomycota</taxon>
        <taxon>Pezizomycotina</taxon>
        <taxon>Lecanoromycetes</taxon>
        <taxon>OSLEUM clade</taxon>
        <taxon>Lecanoromycetidae</taxon>
        <taxon>Lecanorales</taxon>
        <taxon>Lecanorineae</taxon>
        <taxon>Parmeliaceae</taxon>
        <taxon>Letharia</taxon>
    </lineage>
</organism>
<dbReference type="RefSeq" id="XP_037157680.1">
    <property type="nucleotide sequence ID" value="XM_037295679.1"/>
</dbReference>
<keyword evidence="2" id="KW-1185">Reference proteome</keyword>
<sequence>MEAKLLLESNIHSSTPSDRWGGPLLEDGLRDARQDLSSGRQTALIRPSVYHEHCCMKGSENRDDDTIRQAGTAVADDESGFDRTRTLVGTGDLIWCLNQERRVFSSREGIVDNWKWAPHQDLEEIPFNTTTRLFLPSRSLNDGTGLENVEETFEQRIESVVREMDLISTQRTCASEKNPRG</sequence>
<evidence type="ECO:0000313" key="1">
    <source>
        <dbReference type="EMBL" id="KAF6230423.1"/>
    </source>
</evidence>
<evidence type="ECO:0000313" key="2">
    <source>
        <dbReference type="Proteomes" id="UP000593566"/>
    </source>
</evidence>